<dbReference type="AlphaFoldDB" id="A0A9N9C3R5"/>
<evidence type="ECO:0000313" key="3">
    <source>
        <dbReference type="EMBL" id="CAG8587762.1"/>
    </source>
</evidence>
<comment type="caution">
    <text evidence="3">The sequence shown here is derived from an EMBL/GenBank/DDBJ whole genome shotgun (WGS) entry which is preliminary data.</text>
</comment>
<dbReference type="PANTHER" id="PTHR12515">
    <property type="entry name" value="STERILE ALPHA MOTIF DOMAIN CONTAINING PROTEIN 4-RELATED"/>
    <property type="match status" value="1"/>
</dbReference>
<protein>
    <submittedName>
        <fullName evidence="3">5191_t:CDS:1</fullName>
    </submittedName>
</protein>
<dbReference type="PANTHER" id="PTHR12515:SF5">
    <property type="entry name" value="PROTEIN SMAUG"/>
    <property type="match status" value="1"/>
</dbReference>
<dbReference type="GO" id="GO:0000289">
    <property type="term" value="P:nuclear-transcribed mRNA poly(A) tail shortening"/>
    <property type="evidence" value="ECO:0007669"/>
    <property type="project" value="TreeGrafter"/>
</dbReference>
<evidence type="ECO:0000256" key="1">
    <source>
        <dbReference type="ARBA" id="ARBA00004496"/>
    </source>
</evidence>
<sequence length="179" mass="21361">MSFSLKYYFNQKRVLFPSNNLFINSIHRISIKNNIPPLNLIQRSYRREVDSTTLSNISNNTDSTSNITKNTLVDKDYEKRRRKHQRSQRRVQEFFENNLKNEINFKALEDFPNWLKCFRLHKWAPCFEGMKWQEIIELNEKDLVKLGVSKSYVRFMLLKDFQKIKAALSKNKASASDKC</sequence>
<dbReference type="InterPro" id="IPR013761">
    <property type="entry name" value="SAM/pointed_sf"/>
</dbReference>
<comment type="subcellular location">
    <subcellularLocation>
        <location evidence="1">Cytoplasm</location>
    </subcellularLocation>
</comment>
<keyword evidence="2" id="KW-0963">Cytoplasm</keyword>
<name>A0A9N9C3R5_FUNMO</name>
<dbReference type="SUPFAM" id="SSF47769">
    <property type="entry name" value="SAM/Pointed domain"/>
    <property type="match status" value="1"/>
</dbReference>
<dbReference type="GO" id="GO:0000932">
    <property type="term" value="C:P-body"/>
    <property type="evidence" value="ECO:0007669"/>
    <property type="project" value="TreeGrafter"/>
</dbReference>
<keyword evidence="4" id="KW-1185">Reference proteome</keyword>
<dbReference type="Proteomes" id="UP000789375">
    <property type="component" value="Unassembled WGS sequence"/>
</dbReference>
<dbReference type="InterPro" id="IPR050897">
    <property type="entry name" value="SMAUG/VTS1_RNA-bind"/>
</dbReference>
<reference evidence="3" key="1">
    <citation type="submission" date="2021-06" db="EMBL/GenBank/DDBJ databases">
        <authorList>
            <person name="Kallberg Y."/>
            <person name="Tangrot J."/>
            <person name="Rosling A."/>
        </authorList>
    </citation>
    <scope>NUCLEOTIDE SEQUENCE</scope>
    <source>
        <strain evidence="3">87-6 pot B 2015</strain>
    </source>
</reference>
<dbReference type="EMBL" id="CAJVPP010002118">
    <property type="protein sequence ID" value="CAG8587762.1"/>
    <property type="molecule type" value="Genomic_DNA"/>
</dbReference>
<proteinExistence type="predicted"/>
<gene>
    <name evidence="3" type="ORF">FMOSSE_LOCUS8280</name>
</gene>
<evidence type="ECO:0000256" key="2">
    <source>
        <dbReference type="ARBA" id="ARBA00022490"/>
    </source>
</evidence>
<evidence type="ECO:0000313" key="4">
    <source>
        <dbReference type="Proteomes" id="UP000789375"/>
    </source>
</evidence>
<accession>A0A9N9C3R5</accession>
<organism evidence="3 4">
    <name type="scientific">Funneliformis mosseae</name>
    <name type="common">Endomycorrhizal fungus</name>
    <name type="synonym">Glomus mosseae</name>
    <dbReference type="NCBI Taxonomy" id="27381"/>
    <lineage>
        <taxon>Eukaryota</taxon>
        <taxon>Fungi</taxon>
        <taxon>Fungi incertae sedis</taxon>
        <taxon>Mucoromycota</taxon>
        <taxon>Glomeromycotina</taxon>
        <taxon>Glomeromycetes</taxon>
        <taxon>Glomerales</taxon>
        <taxon>Glomeraceae</taxon>
        <taxon>Funneliformis</taxon>
    </lineage>
</organism>
<dbReference type="GO" id="GO:0003729">
    <property type="term" value="F:mRNA binding"/>
    <property type="evidence" value="ECO:0007669"/>
    <property type="project" value="TreeGrafter"/>
</dbReference>
<dbReference type="Gene3D" id="1.10.150.50">
    <property type="entry name" value="Transcription Factor, Ets-1"/>
    <property type="match status" value="1"/>
</dbReference>